<dbReference type="Gene3D" id="6.10.340.10">
    <property type="match status" value="1"/>
</dbReference>
<evidence type="ECO:0000256" key="8">
    <source>
        <dbReference type="ARBA" id="ARBA00022989"/>
    </source>
</evidence>
<dbReference type="SUPFAM" id="SSF47384">
    <property type="entry name" value="Homodimeric domain of signal transducing histidine kinase"/>
    <property type="match status" value="1"/>
</dbReference>
<dbReference type="SMART" id="SM00304">
    <property type="entry name" value="HAMP"/>
    <property type="match status" value="1"/>
</dbReference>
<dbReference type="Pfam" id="PF00512">
    <property type="entry name" value="HisKA"/>
    <property type="match status" value="1"/>
</dbReference>
<evidence type="ECO:0000256" key="11">
    <source>
        <dbReference type="SAM" id="Phobius"/>
    </source>
</evidence>
<dbReference type="SMART" id="SM00387">
    <property type="entry name" value="HATPase_c"/>
    <property type="match status" value="1"/>
</dbReference>
<dbReference type="CDD" id="cd00082">
    <property type="entry name" value="HisKA"/>
    <property type="match status" value="1"/>
</dbReference>
<dbReference type="EC" id="2.7.13.3" evidence="3"/>
<dbReference type="InterPro" id="IPR036890">
    <property type="entry name" value="HATPase_C_sf"/>
</dbReference>
<feature type="domain" description="HAMP" evidence="13">
    <location>
        <begin position="206"/>
        <end position="260"/>
    </location>
</feature>
<keyword evidence="6 11" id="KW-0812">Transmembrane</keyword>
<dbReference type="Pfam" id="PF00672">
    <property type="entry name" value="HAMP"/>
    <property type="match status" value="1"/>
</dbReference>
<name>A0A7K0CTR3_9ACTN</name>
<keyword evidence="15" id="KW-1185">Reference proteome</keyword>
<comment type="catalytic activity">
    <reaction evidence="1">
        <text>ATP + protein L-histidine = ADP + protein N-phospho-L-histidine.</text>
        <dbReference type="EC" id="2.7.13.3"/>
    </reaction>
</comment>
<dbReference type="GO" id="GO:0005886">
    <property type="term" value="C:plasma membrane"/>
    <property type="evidence" value="ECO:0007669"/>
    <property type="project" value="UniProtKB-SubCell"/>
</dbReference>
<evidence type="ECO:0000256" key="9">
    <source>
        <dbReference type="ARBA" id="ARBA00023012"/>
    </source>
</evidence>
<evidence type="ECO:0000256" key="1">
    <source>
        <dbReference type="ARBA" id="ARBA00000085"/>
    </source>
</evidence>
<accession>A0A7K0CTR3</accession>
<feature type="transmembrane region" description="Helical" evidence="11">
    <location>
        <begin position="21"/>
        <end position="42"/>
    </location>
</feature>
<dbReference type="PROSITE" id="PS50109">
    <property type="entry name" value="HIS_KIN"/>
    <property type="match status" value="1"/>
</dbReference>
<keyword evidence="4" id="KW-0597">Phosphoprotein</keyword>
<evidence type="ECO:0000259" key="12">
    <source>
        <dbReference type="PROSITE" id="PS50109"/>
    </source>
</evidence>
<gene>
    <name evidence="14" type="primary">rcsC_5</name>
    <name evidence="14" type="ORF">SRB5_65910</name>
</gene>
<evidence type="ECO:0000256" key="3">
    <source>
        <dbReference type="ARBA" id="ARBA00012438"/>
    </source>
</evidence>
<dbReference type="InterPro" id="IPR005467">
    <property type="entry name" value="His_kinase_dom"/>
</dbReference>
<dbReference type="SUPFAM" id="SSF55874">
    <property type="entry name" value="ATPase domain of HSP90 chaperone/DNA topoisomerase II/histidine kinase"/>
    <property type="match status" value="1"/>
</dbReference>
<dbReference type="SMART" id="SM00388">
    <property type="entry name" value="HisKA"/>
    <property type="match status" value="1"/>
</dbReference>
<protein>
    <recommendedName>
        <fullName evidence="3">histidine kinase</fullName>
        <ecNumber evidence="3">2.7.13.3</ecNumber>
    </recommendedName>
</protein>
<evidence type="ECO:0000256" key="7">
    <source>
        <dbReference type="ARBA" id="ARBA00022777"/>
    </source>
</evidence>
<dbReference type="Gene3D" id="3.30.565.10">
    <property type="entry name" value="Histidine kinase-like ATPase, C-terminal domain"/>
    <property type="match status" value="1"/>
</dbReference>
<dbReference type="CDD" id="cd06225">
    <property type="entry name" value="HAMP"/>
    <property type="match status" value="1"/>
</dbReference>
<comment type="caution">
    <text evidence="14">The sequence shown here is derived from an EMBL/GenBank/DDBJ whole genome shotgun (WGS) entry which is preliminary data.</text>
</comment>
<evidence type="ECO:0000313" key="15">
    <source>
        <dbReference type="Proteomes" id="UP000466345"/>
    </source>
</evidence>
<keyword evidence="10 11" id="KW-0472">Membrane</keyword>
<dbReference type="PANTHER" id="PTHR45436">
    <property type="entry name" value="SENSOR HISTIDINE KINASE YKOH"/>
    <property type="match status" value="1"/>
</dbReference>
<dbReference type="InterPro" id="IPR036097">
    <property type="entry name" value="HisK_dim/P_sf"/>
</dbReference>
<proteinExistence type="predicted"/>
<dbReference type="Gene3D" id="1.10.287.130">
    <property type="match status" value="1"/>
</dbReference>
<reference evidence="14 15" key="1">
    <citation type="submission" date="2019-10" db="EMBL/GenBank/DDBJ databases">
        <title>Streptomyces smaragdinus sp. nov. and Streptomyces fabii sp. nov., isolated from the gut of fungus growing-termite Macrotermes natalensis.</title>
        <authorList>
            <person name="Schwitalla J."/>
            <person name="Benndorf R."/>
            <person name="Martin K."/>
            <person name="De Beer W."/>
            <person name="Kaster A.-K."/>
            <person name="Vollmers J."/>
            <person name="Poulsen M."/>
            <person name="Beemelmanns C."/>
        </authorList>
    </citation>
    <scope>NUCLEOTIDE SEQUENCE [LARGE SCALE GENOMIC DNA]</scope>
    <source>
        <strain evidence="14 15">RB5</strain>
    </source>
</reference>
<dbReference type="Proteomes" id="UP000466345">
    <property type="component" value="Unassembled WGS sequence"/>
</dbReference>
<evidence type="ECO:0000256" key="6">
    <source>
        <dbReference type="ARBA" id="ARBA00022692"/>
    </source>
</evidence>
<dbReference type="InterPro" id="IPR004358">
    <property type="entry name" value="Sig_transdc_His_kin-like_C"/>
</dbReference>
<organism evidence="14 15">
    <name type="scientific">Streptomyces smaragdinus</name>
    <dbReference type="NCBI Taxonomy" id="2585196"/>
    <lineage>
        <taxon>Bacteria</taxon>
        <taxon>Bacillati</taxon>
        <taxon>Actinomycetota</taxon>
        <taxon>Actinomycetes</taxon>
        <taxon>Kitasatosporales</taxon>
        <taxon>Streptomycetaceae</taxon>
        <taxon>Streptomyces</taxon>
    </lineage>
</organism>
<keyword evidence="9" id="KW-0902">Two-component regulatory system</keyword>
<dbReference type="PROSITE" id="PS50885">
    <property type="entry name" value="HAMP"/>
    <property type="match status" value="1"/>
</dbReference>
<keyword evidence="5 14" id="KW-0808">Transferase</keyword>
<dbReference type="EMBL" id="WEGJ01000054">
    <property type="protein sequence ID" value="MQY16392.1"/>
    <property type="molecule type" value="Genomic_DNA"/>
</dbReference>
<evidence type="ECO:0000313" key="14">
    <source>
        <dbReference type="EMBL" id="MQY16392.1"/>
    </source>
</evidence>
<evidence type="ECO:0000256" key="5">
    <source>
        <dbReference type="ARBA" id="ARBA00022679"/>
    </source>
</evidence>
<dbReference type="AlphaFoldDB" id="A0A7K0CTR3"/>
<evidence type="ECO:0000259" key="13">
    <source>
        <dbReference type="PROSITE" id="PS50885"/>
    </source>
</evidence>
<keyword evidence="8 11" id="KW-1133">Transmembrane helix</keyword>
<sequence length="508" mass="55034">MNARWPTWCRPRRPHTLRGKLSAINAMILTLGLLLAGCASIAGTQLLLMSEVDESVRSEMAGLSGAEINSRALMGICSFAEGLTDRGDARLTESFGRQSFILLDAAGRPLPMCEMFTHTPAENADAYVRAIGDPVALADSGELASIEVAGEHHRVGVARLDDGALAVTSTRYDGVLKAVHKLLYLEAVIAVGLIALLILASRTAARRKLRPLEDMVKTASAISEGDLSRRVDTSRKGSREVEQLREALNVMLHQIEGAMRTREHATAQLRQFLADASHELRTPLSTIRGYLQLYRRRMLDDEEKERALTRSGEEAERMARLVDDLLALARLEARPVRDHRPVDLACLLRDAAADLAAQQPRRVVEVAADDPVTVTGDEAQLRQIAANLLANVRTHTPESAAVSLGVRVEDGGAVLRVADHGPGMREEDAARIFDRFFRADPDRMGVPPARAKPRARGRVAGGSGLGMAIVRAVAEAHDGTVTIDTAPGQGLTVTVRIPIAVRAFAERT</sequence>
<dbReference type="RefSeq" id="WP_323378887.1">
    <property type="nucleotide sequence ID" value="NZ_WEGJ01000054.1"/>
</dbReference>
<dbReference type="GO" id="GO:0000155">
    <property type="term" value="F:phosphorelay sensor kinase activity"/>
    <property type="evidence" value="ECO:0007669"/>
    <property type="project" value="InterPro"/>
</dbReference>
<dbReference type="FunFam" id="1.10.287.130:FF:000001">
    <property type="entry name" value="Two-component sensor histidine kinase"/>
    <property type="match status" value="1"/>
</dbReference>
<feature type="domain" description="Histidine kinase" evidence="12">
    <location>
        <begin position="275"/>
        <end position="501"/>
    </location>
</feature>
<dbReference type="SUPFAM" id="SSF158472">
    <property type="entry name" value="HAMP domain-like"/>
    <property type="match status" value="1"/>
</dbReference>
<keyword evidence="7 14" id="KW-0418">Kinase</keyword>
<dbReference type="PRINTS" id="PR00344">
    <property type="entry name" value="BCTRLSENSOR"/>
</dbReference>
<dbReference type="PANTHER" id="PTHR45436:SF5">
    <property type="entry name" value="SENSOR HISTIDINE KINASE TRCS"/>
    <property type="match status" value="1"/>
</dbReference>
<dbReference type="InterPro" id="IPR003594">
    <property type="entry name" value="HATPase_dom"/>
</dbReference>
<feature type="transmembrane region" description="Helical" evidence="11">
    <location>
        <begin position="182"/>
        <end position="200"/>
    </location>
</feature>
<dbReference type="InterPro" id="IPR003661">
    <property type="entry name" value="HisK_dim/P_dom"/>
</dbReference>
<evidence type="ECO:0000256" key="10">
    <source>
        <dbReference type="ARBA" id="ARBA00023136"/>
    </source>
</evidence>
<dbReference type="Pfam" id="PF02518">
    <property type="entry name" value="HATPase_c"/>
    <property type="match status" value="1"/>
</dbReference>
<comment type="subcellular location">
    <subcellularLocation>
        <location evidence="2">Cell membrane</location>
    </subcellularLocation>
</comment>
<evidence type="ECO:0000256" key="4">
    <source>
        <dbReference type="ARBA" id="ARBA00022553"/>
    </source>
</evidence>
<dbReference type="InterPro" id="IPR050428">
    <property type="entry name" value="TCS_sensor_his_kinase"/>
</dbReference>
<evidence type="ECO:0000256" key="2">
    <source>
        <dbReference type="ARBA" id="ARBA00004236"/>
    </source>
</evidence>
<dbReference type="InterPro" id="IPR003660">
    <property type="entry name" value="HAMP_dom"/>
</dbReference>